<dbReference type="InterPro" id="IPR013805">
    <property type="entry name" value="GrpE_CC"/>
</dbReference>
<dbReference type="CDD" id="cd00446">
    <property type="entry name" value="GrpE"/>
    <property type="match status" value="1"/>
</dbReference>
<dbReference type="PRINTS" id="PR00773">
    <property type="entry name" value="GRPEPROTEIN"/>
</dbReference>
<evidence type="ECO:0000313" key="6">
    <source>
        <dbReference type="EMBL" id="MDM5146981.1"/>
    </source>
</evidence>
<feature type="compositionally biased region" description="Acidic residues" evidence="5">
    <location>
        <begin position="13"/>
        <end position="26"/>
    </location>
</feature>
<name>A0ABT7QJU5_9GAMM</name>
<dbReference type="HAMAP" id="MF_01151">
    <property type="entry name" value="GrpE"/>
    <property type="match status" value="1"/>
</dbReference>
<comment type="similarity">
    <text evidence="1 3 4">Belongs to the GrpE family.</text>
</comment>
<comment type="subcellular location">
    <subcellularLocation>
        <location evidence="3">Cytoplasm</location>
    </subcellularLocation>
</comment>
<dbReference type="PANTHER" id="PTHR21237">
    <property type="entry name" value="GRPE PROTEIN"/>
    <property type="match status" value="1"/>
</dbReference>
<feature type="compositionally biased region" description="Basic and acidic residues" evidence="5">
    <location>
        <begin position="42"/>
        <end position="51"/>
    </location>
</feature>
<dbReference type="Gene3D" id="3.90.20.20">
    <property type="match status" value="1"/>
</dbReference>
<accession>A0ABT7QJU5</accession>
<dbReference type="InterPro" id="IPR009012">
    <property type="entry name" value="GrpE_head"/>
</dbReference>
<feature type="region of interest" description="Disordered" evidence="5">
    <location>
        <begin position="1"/>
        <end position="51"/>
    </location>
</feature>
<dbReference type="PANTHER" id="PTHR21237:SF23">
    <property type="entry name" value="GRPE PROTEIN HOMOLOG, MITOCHONDRIAL"/>
    <property type="match status" value="1"/>
</dbReference>
<dbReference type="SUPFAM" id="SSF58014">
    <property type="entry name" value="Coiled-coil domain of nucleotide exchange factor GrpE"/>
    <property type="match status" value="1"/>
</dbReference>
<gene>
    <name evidence="3" type="primary">grpE</name>
    <name evidence="6" type="ORF">NQX30_01080</name>
</gene>
<comment type="function">
    <text evidence="3">Participates actively in the response to hyperosmotic and heat shock by preventing the aggregation of stress-denatured proteins, in association with DnaK and GrpE. It is the nucleotide exchange factor for DnaK and may function as a thermosensor. Unfolded proteins bind initially to DnaJ; upon interaction with the DnaJ-bound protein, DnaK hydrolyzes its bound ATP, resulting in the formation of a stable complex. GrpE releases ADP from DnaK; ATP binding to DnaK triggers the release of the substrate protein, thus completing the reaction cycle. Several rounds of ATP-dependent interactions between DnaJ, DnaK and GrpE are required for fully efficient folding.</text>
</comment>
<evidence type="ECO:0000256" key="3">
    <source>
        <dbReference type="HAMAP-Rule" id="MF_01151"/>
    </source>
</evidence>
<feature type="compositionally biased region" description="Basic and acidic residues" evidence="5">
    <location>
        <begin position="1"/>
        <end position="12"/>
    </location>
</feature>
<reference evidence="6" key="2">
    <citation type="journal article" date="2023" name="Microbiome">
        <title>Synthase-selected sorting approach identifies a beta-lactone synthase in a nudibranch symbiotic bacterium.</title>
        <authorList>
            <person name="Dzunkova M."/>
            <person name="La Clair J.J."/>
            <person name="Tyml T."/>
            <person name="Doud D."/>
            <person name="Schulz F."/>
            <person name="Piquer-Esteban S."/>
            <person name="Porcel Sanchis D."/>
            <person name="Osborn A."/>
            <person name="Robinson D."/>
            <person name="Louie K.B."/>
            <person name="Bowen B.P."/>
            <person name="Bowers R.M."/>
            <person name="Lee J."/>
            <person name="Arnau V."/>
            <person name="Diaz-Villanueva W."/>
            <person name="Stepanauskas R."/>
            <person name="Gosliner T."/>
            <person name="Date S.V."/>
            <person name="Northen T.R."/>
            <person name="Cheng J.F."/>
            <person name="Burkart M.D."/>
            <person name="Woyke T."/>
        </authorList>
    </citation>
    <scope>NUCLEOTIDE SEQUENCE</scope>
    <source>
        <strain evidence="6">Df01</strain>
    </source>
</reference>
<keyword evidence="3" id="KW-0963">Cytoplasm</keyword>
<evidence type="ECO:0000256" key="5">
    <source>
        <dbReference type="SAM" id="MobiDB-lite"/>
    </source>
</evidence>
<dbReference type="Gene3D" id="2.30.22.10">
    <property type="entry name" value="Head domain of nucleotide exchange factor GrpE"/>
    <property type="match status" value="1"/>
</dbReference>
<dbReference type="Proteomes" id="UP001168167">
    <property type="component" value="Unassembled WGS sequence"/>
</dbReference>
<evidence type="ECO:0000256" key="2">
    <source>
        <dbReference type="ARBA" id="ARBA00023186"/>
    </source>
</evidence>
<evidence type="ECO:0000313" key="7">
    <source>
        <dbReference type="Proteomes" id="UP001168167"/>
    </source>
</evidence>
<evidence type="ECO:0000256" key="1">
    <source>
        <dbReference type="ARBA" id="ARBA00009054"/>
    </source>
</evidence>
<organism evidence="6 7">
    <name type="scientific">Candidatus Doriopsillibacter californiensis</name>
    <dbReference type="NCBI Taxonomy" id="2970740"/>
    <lineage>
        <taxon>Bacteria</taxon>
        <taxon>Pseudomonadati</taxon>
        <taxon>Pseudomonadota</taxon>
        <taxon>Gammaproteobacteria</taxon>
        <taxon>Candidatus Tethybacterales</taxon>
        <taxon>Candidatus Persebacteraceae</taxon>
        <taxon>Candidatus Doriopsillibacter</taxon>
    </lineage>
</organism>
<dbReference type="Pfam" id="PF01025">
    <property type="entry name" value="GrpE"/>
    <property type="match status" value="1"/>
</dbReference>
<keyword evidence="3" id="KW-0346">Stress response</keyword>
<dbReference type="InterPro" id="IPR000740">
    <property type="entry name" value="GrpE"/>
</dbReference>
<comment type="caution">
    <text evidence="6">The sequence shown here is derived from an EMBL/GenBank/DDBJ whole genome shotgun (WGS) entry which is preliminary data.</text>
</comment>
<keyword evidence="7" id="KW-1185">Reference proteome</keyword>
<sequence>MPKNKDKTKDNLEAAEDAVPAEDVDTADTASLEDGQTATNSEPDKPKSDAEELAELRDLYLRSVAETENQRRRAEEKIANARKFAISVFATSICDVCDCLESASTAKEDGMREGLELTLRKLTAAMDTNGIRPIRPDEGASFDPNLHQSVGFSQNSDLPPQTVATVVQTGYTLNGRVVRAATILLNKPPEDTGDKS</sequence>
<dbReference type="SUPFAM" id="SSF51064">
    <property type="entry name" value="Head domain of nucleotide exchange factor GrpE"/>
    <property type="match status" value="1"/>
</dbReference>
<dbReference type="EMBL" id="JANQAO010000001">
    <property type="protein sequence ID" value="MDM5146981.1"/>
    <property type="molecule type" value="Genomic_DNA"/>
</dbReference>
<comment type="subunit">
    <text evidence="3">Homodimer.</text>
</comment>
<evidence type="ECO:0000256" key="4">
    <source>
        <dbReference type="RuleBase" id="RU004478"/>
    </source>
</evidence>
<proteinExistence type="inferred from homology"/>
<reference evidence="6" key="1">
    <citation type="submission" date="2022-08" db="EMBL/GenBank/DDBJ databases">
        <authorList>
            <person name="Dzunkova M."/>
            <person name="La Clair J."/>
            <person name="Tyml T."/>
            <person name="Doud D."/>
            <person name="Schulz F."/>
            <person name="Piquer S."/>
            <person name="Porcel Sanchis D."/>
            <person name="Osborn A."/>
            <person name="Robinson D."/>
            <person name="Louie K.B."/>
            <person name="Bowen B.P."/>
            <person name="Bowers R."/>
            <person name="Lee J."/>
            <person name="Arnau Llombart V."/>
            <person name="Diaz Villanueva W."/>
            <person name="Gosliner T."/>
            <person name="Northen T."/>
            <person name="Cheng J.-F."/>
            <person name="Burkart M.D."/>
            <person name="Woyke T."/>
        </authorList>
    </citation>
    <scope>NUCLEOTIDE SEQUENCE</scope>
    <source>
        <strain evidence="6">Df01</strain>
    </source>
</reference>
<keyword evidence="2 3" id="KW-0143">Chaperone</keyword>
<protein>
    <recommendedName>
        <fullName evidence="3">Protein GrpE</fullName>
    </recommendedName>
    <alternativeName>
        <fullName evidence="3">HSP-70 cofactor</fullName>
    </alternativeName>
</protein>